<dbReference type="CDD" id="cd07067">
    <property type="entry name" value="HP_PGM_like"/>
    <property type="match status" value="1"/>
</dbReference>
<dbReference type="OrthoDB" id="9782128at2"/>
<feature type="binding site" evidence="2">
    <location>
        <begin position="8"/>
        <end position="15"/>
    </location>
    <ligand>
        <name>substrate</name>
    </ligand>
</feature>
<dbReference type="PIRSF" id="PIRSF000709">
    <property type="entry name" value="6PFK_2-Ptase"/>
    <property type="match status" value="1"/>
</dbReference>
<feature type="active site" description="Proton donor/acceptor" evidence="1">
    <location>
        <position position="82"/>
    </location>
</feature>
<dbReference type="SMART" id="SM00855">
    <property type="entry name" value="PGAM"/>
    <property type="match status" value="1"/>
</dbReference>
<dbReference type="STRING" id="659014.SAMN04487996_104428"/>
<dbReference type="AlphaFoldDB" id="A0A1G7C7L1"/>
<evidence type="ECO:0000256" key="2">
    <source>
        <dbReference type="PIRSR" id="PIRSR613078-2"/>
    </source>
</evidence>
<dbReference type="InterPro" id="IPR001345">
    <property type="entry name" value="PG/BPGM_mutase_AS"/>
</dbReference>
<reference evidence="4" key="1">
    <citation type="submission" date="2016-10" db="EMBL/GenBank/DDBJ databases">
        <authorList>
            <person name="Varghese N."/>
            <person name="Submissions S."/>
        </authorList>
    </citation>
    <scope>NUCLEOTIDE SEQUENCE [LARGE SCALE GENOMIC DNA]</scope>
    <source>
        <strain evidence="4">DSM 25329</strain>
    </source>
</reference>
<feature type="active site" description="Tele-phosphohistidine intermediate" evidence="1">
    <location>
        <position position="9"/>
    </location>
</feature>
<dbReference type="Gene3D" id="3.40.50.1240">
    <property type="entry name" value="Phosphoglycerate mutase-like"/>
    <property type="match status" value="1"/>
</dbReference>
<dbReference type="GO" id="GO:0016791">
    <property type="term" value="F:phosphatase activity"/>
    <property type="evidence" value="ECO:0007669"/>
    <property type="project" value="TreeGrafter"/>
</dbReference>
<dbReference type="InterPro" id="IPR013078">
    <property type="entry name" value="His_Pase_superF_clade-1"/>
</dbReference>
<dbReference type="RefSeq" id="WP_090148404.1">
    <property type="nucleotide sequence ID" value="NZ_FNAN01000004.1"/>
</dbReference>
<dbReference type="Pfam" id="PF00300">
    <property type="entry name" value="His_Phos_1"/>
    <property type="match status" value="1"/>
</dbReference>
<sequence>MLHVYLLRHGETFWNADGNRYCGATDIGLTEKGFAQAHSAATLLKGIQFDAVYTSPLQRAHRTATIASGNYPGIVVDQRLIEASFGEWEGKTRTEFIAENPALWDAWAQEPDHAHAGGTGETAVEIVTRVDAFFNDISQKHPNGTVLVVAHNAVNRFYMAWKLGMPLKNYRQIVQENSSVTLFSLDAQGEFSLLKLNCRS</sequence>
<accession>A0A1G7C7L1</accession>
<dbReference type="PROSITE" id="PS00175">
    <property type="entry name" value="PG_MUTASE"/>
    <property type="match status" value="1"/>
</dbReference>
<protein>
    <submittedName>
        <fullName evidence="3">Probable phosphoglycerate mutase</fullName>
    </submittedName>
</protein>
<feature type="binding site" evidence="2">
    <location>
        <position position="59"/>
    </location>
    <ligand>
        <name>substrate</name>
    </ligand>
</feature>
<dbReference type="PANTHER" id="PTHR48100">
    <property type="entry name" value="BROAD-SPECIFICITY PHOSPHATASE YOR283W-RELATED"/>
    <property type="match status" value="1"/>
</dbReference>
<dbReference type="InterPro" id="IPR029033">
    <property type="entry name" value="His_PPase_superfam"/>
</dbReference>
<dbReference type="SUPFAM" id="SSF53254">
    <property type="entry name" value="Phosphoglycerate mutase-like"/>
    <property type="match status" value="1"/>
</dbReference>
<evidence type="ECO:0000313" key="4">
    <source>
        <dbReference type="Proteomes" id="UP000198748"/>
    </source>
</evidence>
<keyword evidence="4" id="KW-1185">Reference proteome</keyword>
<proteinExistence type="predicted"/>
<dbReference type="InterPro" id="IPR050275">
    <property type="entry name" value="PGM_Phosphatase"/>
</dbReference>
<evidence type="ECO:0000313" key="3">
    <source>
        <dbReference type="EMBL" id="SDE35362.1"/>
    </source>
</evidence>
<evidence type="ECO:0000256" key="1">
    <source>
        <dbReference type="PIRSR" id="PIRSR613078-1"/>
    </source>
</evidence>
<gene>
    <name evidence="3" type="ORF">SAMN04487996_104428</name>
</gene>
<name>A0A1G7C7L1_9BACT</name>
<organism evidence="3 4">
    <name type="scientific">Dyadobacter soli</name>
    <dbReference type="NCBI Taxonomy" id="659014"/>
    <lineage>
        <taxon>Bacteria</taxon>
        <taxon>Pseudomonadati</taxon>
        <taxon>Bacteroidota</taxon>
        <taxon>Cytophagia</taxon>
        <taxon>Cytophagales</taxon>
        <taxon>Spirosomataceae</taxon>
        <taxon>Dyadobacter</taxon>
    </lineage>
</organism>
<dbReference type="EMBL" id="FNAN01000004">
    <property type="protein sequence ID" value="SDE35362.1"/>
    <property type="molecule type" value="Genomic_DNA"/>
</dbReference>
<dbReference type="Proteomes" id="UP000198748">
    <property type="component" value="Unassembled WGS sequence"/>
</dbReference>